<reference evidence="1 2" key="1">
    <citation type="submission" date="2016-11" db="EMBL/GenBank/DDBJ databases">
        <title>Draft Genome Sequences of Nine Cyanobacterial Strains from Diverse Habitats.</title>
        <authorList>
            <person name="Zhu T."/>
            <person name="Hou S."/>
            <person name="Lu X."/>
            <person name="Hess W.R."/>
        </authorList>
    </citation>
    <scope>NUCLEOTIDE SEQUENCE [LARGE SCALE GENOMIC DNA]</scope>
    <source>
        <strain evidence="1 2">5.2 s.c.1</strain>
    </source>
</reference>
<protein>
    <submittedName>
        <fullName evidence="1">Uncharacterized protein</fullName>
    </submittedName>
</protein>
<name>A0A1U7HFZ8_9CHRO</name>
<evidence type="ECO:0000313" key="2">
    <source>
        <dbReference type="Proteomes" id="UP000185984"/>
    </source>
</evidence>
<dbReference type="AlphaFoldDB" id="A0A1U7HFZ8"/>
<dbReference type="InterPro" id="IPR017850">
    <property type="entry name" value="Alkaline_phosphatase_core_sf"/>
</dbReference>
<dbReference type="SUPFAM" id="SSF53649">
    <property type="entry name" value="Alkaline phosphatase-like"/>
    <property type="match status" value="1"/>
</dbReference>
<dbReference type="EMBL" id="MRCC01000020">
    <property type="protein sequence ID" value="OKH22471.1"/>
    <property type="molecule type" value="Genomic_DNA"/>
</dbReference>
<proteinExistence type="predicted"/>
<gene>
    <name evidence="1" type="ORF">NIES1031_20175</name>
</gene>
<dbReference type="Proteomes" id="UP000185984">
    <property type="component" value="Unassembled WGS sequence"/>
</dbReference>
<keyword evidence="2" id="KW-1185">Reference proteome</keyword>
<sequence>MILIRLLRLNLITILSTLINLQKFRLQNDPHEFNNLAGKLEYQNIQNLLLDELLNWRQQTADPLLDPAVLAAMVKAHYGRKK</sequence>
<comment type="caution">
    <text evidence="1">The sequence shown here is derived from an EMBL/GenBank/DDBJ whole genome shotgun (WGS) entry which is preliminary data.</text>
</comment>
<evidence type="ECO:0000313" key="1">
    <source>
        <dbReference type="EMBL" id="OKH22471.1"/>
    </source>
</evidence>
<dbReference type="Gene3D" id="3.40.720.10">
    <property type="entry name" value="Alkaline Phosphatase, subunit A"/>
    <property type="match status" value="1"/>
</dbReference>
<accession>A0A1U7HFZ8</accession>
<organism evidence="1 2">
    <name type="scientific">Chroogloeocystis siderophila 5.2 s.c.1</name>
    <dbReference type="NCBI Taxonomy" id="247279"/>
    <lineage>
        <taxon>Bacteria</taxon>
        <taxon>Bacillati</taxon>
        <taxon>Cyanobacteriota</taxon>
        <taxon>Cyanophyceae</taxon>
        <taxon>Oscillatoriophycideae</taxon>
        <taxon>Chroococcales</taxon>
        <taxon>Chroococcaceae</taxon>
        <taxon>Chroogloeocystis</taxon>
    </lineage>
</organism>